<accession>A0A9D3YFM4</accession>
<feature type="region of interest" description="Disordered" evidence="1">
    <location>
        <begin position="206"/>
        <end position="396"/>
    </location>
</feature>
<dbReference type="SUPFAM" id="SSF143990">
    <property type="entry name" value="YbiA-like"/>
    <property type="match status" value="1"/>
</dbReference>
<dbReference type="AlphaFoldDB" id="A0A9D3YFM4"/>
<gene>
    <name evidence="3" type="ORF">DPMN_085383</name>
</gene>
<feature type="compositionally biased region" description="Basic residues" evidence="1">
    <location>
        <begin position="1"/>
        <end position="10"/>
    </location>
</feature>
<dbReference type="CDD" id="cd15457">
    <property type="entry name" value="NADAR"/>
    <property type="match status" value="1"/>
</dbReference>
<dbReference type="EMBL" id="JAIWYP010000016">
    <property type="protein sequence ID" value="KAH3697871.1"/>
    <property type="molecule type" value="Genomic_DNA"/>
</dbReference>
<reference evidence="3" key="2">
    <citation type="submission" date="2020-11" db="EMBL/GenBank/DDBJ databases">
        <authorList>
            <person name="McCartney M.A."/>
            <person name="Auch B."/>
            <person name="Kono T."/>
            <person name="Mallez S."/>
            <person name="Becker A."/>
            <person name="Gohl D.M."/>
            <person name="Silverstein K.A.T."/>
            <person name="Koren S."/>
            <person name="Bechman K.B."/>
            <person name="Herman A."/>
            <person name="Abrahante J.E."/>
            <person name="Garbe J."/>
        </authorList>
    </citation>
    <scope>NUCLEOTIDE SEQUENCE</scope>
    <source>
        <strain evidence="3">Duluth1</strain>
        <tissue evidence="3">Whole animal</tissue>
    </source>
</reference>
<feature type="region of interest" description="Disordered" evidence="1">
    <location>
        <begin position="1"/>
        <end position="31"/>
    </location>
</feature>
<feature type="compositionally biased region" description="Basic and acidic residues" evidence="1">
    <location>
        <begin position="373"/>
        <end position="383"/>
    </location>
</feature>
<proteinExistence type="predicted"/>
<keyword evidence="4" id="KW-1185">Reference proteome</keyword>
<feature type="compositionally biased region" description="Basic and acidic residues" evidence="1">
    <location>
        <begin position="270"/>
        <end position="366"/>
    </location>
</feature>
<dbReference type="Proteomes" id="UP000828390">
    <property type="component" value="Unassembled WGS sequence"/>
</dbReference>
<organism evidence="3 4">
    <name type="scientific">Dreissena polymorpha</name>
    <name type="common">Zebra mussel</name>
    <name type="synonym">Mytilus polymorpha</name>
    <dbReference type="NCBI Taxonomy" id="45954"/>
    <lineage>
        <taxon>Eukaryota</taxon>
        <taxon>Metazoa</taxon>
        <taxon>Spiralia</taxon>
        <taxon>Lophotrochozoa</taxon>
        <taxon>Mollusca</taxon>
        <taxon>Bivalvia</taxon>
        <taxon>Autobranchia</taxon>
        <taxon>Heteroconchia</taxon>
        <taxon>Euheterodonta</taxon>
        <taxon>Imparidentia</taxon>
        <taxon>Neoheterodontei</taxon>
        <taxon>Myida</taxon>
        <taxon>Dreissenoidea</taxon>
        <taxon>Dreissenidae</taxon>
        <taxon>Dreissena</taxon>
    </lineage>
</organism>
<evidence type="ECO:0000313" key="4">
    <source>
        <dbReference type="Proteomes" id="UP000828390"/>
    </source>
</evidence>
<dbReference type="InterPro" id="IPR012816">
    <property type="entry name" value="NADAR"/>
</dbReference>
<dbReference type="NCBIfam" id="TIGR02464">
    <property type="entry name" value="ribofla_fusion"/>
    <property type="match status" value="1"/>
</dbReference>
<sequence>MSSTPVKRKQNSSGTPRKAKKAKQEDANPNNFTEDDKHVFFFGKKCVFSQFHPAYFVEGDLKFNCMEQYMHYHKAVTFKDKQMQKQILASDDPLTHKKLGRKVSKFDPKVWGSVSLEVVKRGSKLKYNQNLEMKRILYGTHPKQLVEASPRDRLWGVGMGQSNPKIHDPKNWRGKNLLGEVLTGVRYEMMQADGVLDTGKVAKKNSEERITVEEEKAGQSTSVTDKNSETQNKTEKMSLEQVTPQKSPEKTKMKEQEETKQDKSSATQNKTEKETLERVTPKKSPEKTKMKEQEETKQDKSSETQTKTEKGTLERVTPKKSPEKTKMKQQEETKQDQRYTEQSKSKETKDEGKTIVKQKETDDNKSAKKRKREEKSMDRKESNESLSMKKRKLDES</sequence>
<feature type="compositionally biased region" description="Basic and acidic residues" evidence="1">
    <location>
        <begin position="226"/>
        <end position="238"/>
    </location>
</feature>
<name>A0A9D3YFM4_DREPO</name>
<dbReference type="InterPro" id="IPR037238">
    <property type="entry name" value="YbiA-like_sf"/>
</dbReference>
<dbReference type="Gene3D" id="1.10.357.40">
    <property type="entry name" value="YbiA-like"/>
    <property type="match status" value="1"/>
</dbReference>
<feature type="compositionally biased region" description="Basic and acidic residues" evidence="1">
    <location>
        <begin position="206"/>
        <end position="217"/>
    </location>
</feature>
<evidence type="ECO:0000256" key="1">
    <source>
        <dbReference type="SAM" id="MobiDB-lite"/>
    </source>
</evidence>
<evidence type="ECO:0000259" key="2">
    <source>
        <dbReference type="Pfam" id="PF08719"/>
    </source>
</evidence>
<evidence type="ECO:0000313" key="3">
    <source>
        <dbReference type="EMBL" id="KAH3697871.1"/>
    </source>
</evidence>
<feature type="domain" description="NADAR" evidence="2">
    <location>
        <begin position="43"/>
        <end position="189"/>
    </location>
</feature>
<feature type="compositionally biased region" description="Basic and acidic residues" evidence="1">
    <location>
        <begin position="247"/>
        <end position="263"/>
    </location>
</feature>
<dbReference type="Pfam" id="PF08719">
    <property type="entry name" value="NADAR"/>
    <property type="match status" value="1"/>
</dbReference>
<comment type="caution">
    <text evidence="3">The sequence shown here is derived from an EMBL/GenBank/DDBJ whole genome shotgun (WGS) entry which is preliminary data.</text>
</comment>
<reference evidence="3" key="1">
    <citation type="journal article" date="2019" name="bioRxiv">
        <title>The Genome of the Zebra Mussel, Dreissena polymorpha: A Resource for Invasive Species Research.</title>
        <authorList>
            <person name="McCartney M.A."/>
            <person name="Auch B."/>
            <person name="Kono T."/>
            <person name="Mallez S."/>
            <person name="Zhang Y."/>
            <person name="Obille A."/>
            <person name="Becker A."/>
            <person name="Abrahante J.E."/>
            <person name="Garbe J."/>
            <person name="Badalamenti J.P."/>
            <person name="Herman A."/>
            <person name="Mangelson H."/>
            <person name="Liachko I."/>
            <person name="Sullivan S."/>
            <person name="Sone E.D."/>
            <person name="Koren S."/>
            <person name="Silverstein K.A.T."/>
            <person name="Beckman K.B."/>
            <person name="Gohl D.M."/>
        </authorList>
    </citation>
    <scope>NUCLEOTIDE SEQUENCE</scope>
    <source>
        <strain evidence="3">Duluth1</strain>
        <tissue evidence="3">Whole animal</tissue>
    </source>
</reference>
<protein>
    <recommendedName>
        <fullName evidence="2">NADAR domain-containing protein</fullName>
    </recommendedName>
</protein>